<proteinExistence type="inferred from homology"/>
<dbReference type="Pfam" id="PF00005">
    <property type="entry name" value="ABC_tran"/>
    <property type="match status" value="1"/>
</dbReference>
<dbReference type="EMBL" id="JACRST010000001">
    <property type="protein sequence ID" value="MBC8545388.1"/>
    <property type="molecule type" value="Genomic_DNA"/>
</dbReference>
<reference evidence="6" key="1">
    <citation type="submission" date="2020-08" db="EMBL/GenBank/DDBJ databases">
        <title>Genome public.</title>
        <authorList>
            <person name="Liu C."/>
            <person name="Sun Q."/>
        </authorList>
    </citation>
    <scope>NUCLEOTIDE SEQUENCE</scope>
    <source>
        <strain evidence="6">NSJ-31</strain>
    </source>
</reference>
<accession>A0A926I3C7</accession>
<dbReference type="Gene3D" id="3.40.50.300">
    <property type="entry name" value="P-loop containing nucleotide triphosphate hydrolases"/>
    <property type="match status" value="1"/>
</dbReference>
<dbReference type="PIRSF" id="PIRSF039085">
    <property type="entry name" value="ABC_ATPase_HisP"/>
    <property type="match status" value="1"/>
</dbReference>
<gene>
    <name evidence="6" type="ORF">H8711_00360</name>
</gene>
<dbReference type="InterPro" id="IPR050086">
    <property type="entry name" value="MetN_ABC_transporter-like"/>
</dbReference>
<dbReference type="InterPro" id="IPR017871">
    <property type="entry name" value="ABC_transporter-like_CS"/>
</dbReference>
<dbReference type="InterPro" id="IPR003593">
    <property type="entry name" value="AAA+_ATPase"/>
</dbReference>
<dbReference type="InterPro" id="IPR030679">
    <property type="entry name" value="ABC_ATPase_HisP-typ"/>
</dbReference>
<keyword evidence="2" id="KW-0813">Transport</keyword>
<dbReference type="PANTHER" id="PTHR43166">
    <property type="entry name" value="AMINO ACID IMPORT ATP-BINDING PROTEIN"/>
    <property type="match status" value="1"/>
</dbReference>
<evidence type="ECO:0000256" key="4">
    <source>
        <dbReference type="ARBA" id="ARBA00022840"/>
    </source>
</evidence>
<comment type="caution">
    <text evidence="6">The sequence shown here is derived from an EMBL/GenBank/DDBJ whole genome shotgun (WGS) entry which is preliminary data.</text>
</comment>
<dbReference type="GO" id="GO:0005524">
    <property type="term" value="F:ATP binding"/>
    <property type="evidence" value="ECO:0007669"/>
    <property type="project" value="UniProtKB-KW"/>
</dbReference>
<evidence type="ECO:0000313" key="7">
    <source>
        <dbReference type="Proteomes" id="UP000653127"/>
    </source>
</evidence>
<dbReference type="SMART" id="SM00382">
    <property type="entry name" value="AAA"/>
    <property type="match status" value="1"/>
</dbReference>
<dbReference type="Proteomes" id="UP000653127">
    <property type="component" value="Unassembled WGS sequence"/>
</dbReference>
<evidence type="ECO:0000256" key="3">
    <source>
        <dbReference type="ARBA" id="ARBA00022741"/>
    </source>
</evidence>
<dbReference type="GO" id="GO:0016887">
    <property type="term" value="F:ATP hydrolysis activity"/>
    <property type="evidence" value="ECO:0007669"/>
    <property type="project" value="InterPro"/>
</dbReference>
<keyword evidence="7" id="KW-1185">Reference proteome</keyword>
<dbReference type="PROSITE" id="PS50893">
    <property type="entry name" value="ABC_TRANSPORTER_2"/>
    <property type="match status" value="1"/>
</dbReference>
<dbReference type="InterPro" id="IPR027417">
    <property type="entry name" value="P-loop_NTPase"/>
</dbReference>
<evidence type="ECO:0000259" key="5">
    <source>
        <dbReference type="PROSITE" id="PS50893"/>
    </source>
</evidence>
<evidence type="ECO:0000256" key="2">
    <source>
        <dbReference type="ARBA" id="ARBA00022448"/>
    </source>
</evidence>
<dbReference type="GO" id="GO:0015424">
    <property type="term" value="F:ABC-type amino acid transporter activity"/>
    <property type="evidence" value="ECO:0007669"/>
    <property type="project" value="InterPro"/>
</dbReference>
<protein>
    <submittedName>
        <fullName evidence="6">Amino acid ABC transporter ATP-binding protein</fullName>
    </submittedName>
</protein>
<feature type="domain" description="ABC transporter" evidence="5">
    <location>
        <begin position="4"/>
        <end position="244"/>
    </location>
</feature>
<comment type="similarity">
    <text evidence="1">Belongs to the ABC transporter superfamily.</text>
</comment>
<dbReference type="PROSITE" id="PS00211">
    <property type="entry name" value="ABC_TRANSPORTER_1"/>
    <property type="match status" value="1"/>
</dbReference>
<dbReference type="RefSeq" id="WP_249281541.1">
    <property type="nucleotide sequence ID" value="NZ_JACRST010000001.1"/>
</dbReference>
<organism evidence="6 7">
    <name type="scientific">Ligaoa zhengdingensis</name>
    <dbReference type="NCBI Taxonomy" id="2763658"/>
    <lineage>
        <taxon>Bacteria</taxon>
        <taxon>Bacillati</taxon>
        <taxon>Bacillota</taxon>
        <taxon>Clostridia</taxon>
        <taxon>Eubacteriales</taxon>
        <taxon>Oscillospiraceae</taxon>
        <taxon>Ligaoa</taxon>
    </lineage>
</organism>
<evidence type="ECO:0000313" key="6">
    <source>
        <dbReference type="EMBL" id="MBC8545388.1"/>
    </source>
</evidence>
<dbReference type="InterPro" id="IPR003439">
    <property type="entry name" value="ABC_transporter-like_ATP-bd"/>
</dbReference>
<dbReference type="PANTHER" id="PTHR43166:SF4">
    <property type="entry name" value="PHOSPHONATES IMPORT ATP-BINDING PROTEIN PHNC"/>
    <property type="match status" value="1"/>
</dbReference>
<dbReference type="AlphaFoldDB" id="A0A926I3C7"/>
<sequence>MPFISVKNLQKSYGALDVLKDVSFDVEKGDVIAVIGSSGSGKSTMLRCLIGLEQIGGGTVSVDGDDMIRDGKYSSKEQVKSITAKMGMVFQNFNLFPHLTVRKNLEMPYRLMHREVDEAQTHALCDSLLQKVGMLPKADAMPAQLSGGQQQRVAIARAMMLSPEIMLFDEPTSALDPELTGEVLGVIRQLAKEHMTMIVVTHEMSFARDVATRVLFMDDGLILEEGSPEEIFQQPKNQRTREFLSNFIAP</sequence>
<keyword evidence="3" id="KW-0547">Nucleotide-binding</keyword>
<name>A0A926I3C7_9FIRM</name>
<keyword evidence="4 6" id="KW-0067">ATP-binding</keyword>
<dbReference type="SUPFAM" id="SSF52540">
    <property type="entry name" value="P-loop containing nucleoside triphosphate hydrolases"/>
    <property type="match status" value="1"/>
</dbReference>
<dbReference type="CDD" id="cd03262">
    <property type="entry name" value="ABC_HisP_GlnQ"/>
    <property type="match status" value="1"/>
</dbReference>
<evidence type="ECO:0000256" key="1">
    <source>
        <dbReference type="ARBA" id="ARBA00005417"/>
    </source>
</evidence>